<sequence>MNSPRIGIALGGGGARGLSHIPVLQALDDMGITPHAITGTSIGALIGAAYAGGMSGDQLEAFTLETLGEWKKVLGKLVEVSMPKRFKDLLGGKSRLGQFDSKRVLEVFIGNALKHDFSELDIPFQAIAADYFKAEEVRFSEGNLIDAVSASIAIPFVFKPVHLNNTVLIDGGVVNPLPFDVLPDDCDLVIAVDVVGTPKRDDKRLLPSATESVFGATQILMRTISQEKLKIREPDLSIFPNIKQYQVLDFLKAREILEDSASLRDMVKVELDQKIENYLSS</sequence>
<dbReference type="EMBL" id="LMCB01000017">
    <property type="protein sequence ID" value="KZL18733.1"/>
    <property type="molecule type" value="Genomic_DNA"/>
</dbReference>
<feature type="active site" description="Proton acceptor" evidence="4">
    <location>
        <position position="170"/>
    </location>
</feature>
<gene>
    <name evidence="6" type="primary">rssA_2</name>
    <name evidence="6" type="ORF">PsAD2_02248</name>
</gene>
<dbReference type="Gene3D" id="3.40.1090.10">
    <property type="entry name" value="Cytosolic phospholipase A2 catalytic domain"/>
    <property type="match status" value="2"/>
</dbReference>
<feature type="domain" description="PNPLA" evidence="5">
    <location>
        <begin position="8"/>
        <end position="183"/>
    </location>
</feature>
<dbReference type="Pfam" id="PF01734">
    <property type="entry name" value="Patatin"/>
    <property type="match status" value="1"/>
</dbReference>
<feature type="active site" description="Nucleophile" evidence="4">
    <location>
        <position position="41"/>
    </location>
</feature>
<dbReference type="PANTHER" id="PTHR14226">
    <property type="entry name" value="NEUROPATHY TARGET ESTERASE/SWISS CHEESE D.MELANOGASTER"/>
    <property type="match status" value="1"/>
</dbReference>
<dbReference type="RefSeq" id="WP_068005854.1">
    <property type="nucleotide sequence ID" value="NZ_FOFM01000001.1"/>
</dbReference>
<keyword evidence="7" id="KW-1185">Reference proteome</keyword>
<dbReference type="GO" id="GO:0016042">
    <property type="term" value="P:lipid catabolic process"/>
    <property type="evidence" value="ECO:0007669"/>
    <property type="project" value="UniProtKB-UniRule"/>
</dbReference>
<name>A0A165YD47_9HYPH</name>
<dbReference type="Proteomes" id="UP000076577">
    <property type="component" value="Unassembled WGS sequence"/>
</dbReference>
<feature type="short sequence motif" description="DGA/G" evidence="4">
    <location>
        <begin position="170"/>
        <end position="172"/>
    </location>
</feature>
<dbReference type="GO" id="GO:0016787">
    <property type="term" value="F:hydrolase activity"/>
    <property type="evidence" value="ECO:0007669"/>
    <property type="project" value="UniProtKB-UniRule"/>
</dbReference>
<evidence type="ECO:0000256" key="3">
    <source>
        <dbReference type="ARBA" id="ARBA00023098"/>
    </source>
</evidence>
<protein>
    <submittedName>
        <fullName evidence="6">NTE family protein RssA</fullName>
    </submittedName>
</protein>
<accession>A0A165YD47</accession>
<evidence type="ECO:0000259" key="5">
    <source>
        <dbReference type="PROSITE" id="PS51635"/>
    </source>
</evidence>
<dbReference type="InterPro" id="IPR016035">
    <property type="entry name" value="Acyl_Trfase/lysoPLipase"/>
</dbReference>
<organism evidence="6 7">
    <name type="scientific">Pseudovibrio axinellae</name>
    <dbReference type="NCBI Taxonomy" id="989403"/>
    <lineage>
        <taxon>Bacteria</taxon>
        <taxon>Pseudomonadati</taxon>
        <taxon>Pseudomonadota</taxon>
        <taxon>Alphaproteobacteria</taxon>
        <taxon>Hyphomicrobiales</taxon>
        <taxon>Stappiaceae</taxon>
        <taxon>Pseudovibrio</taxon>
    </lineage>
</organism>
<keyword evidence="2 4" id="KW-0442">Lipid degradation</keyword>
<evidence type="ECO:0000256" key="2">
    <source>
        <dbReference type="ARBA" id="ARBA00022963"/>
    </source>
</evidence>
<dbReference type="AlphaFoldDB" id="A0A165YD47"/>
<feature type="short sequence motif" description="GXSXG" evidence="4">
    <location>
        <begin position="39"/>
        <end position="43"/>
    </location>
</feature>
<dbReference type="PANTHER" id="PTHR14226:SF29">
    <property type="entry name" value="NEUROPATHY TARGET ESTERASE SWS"/>
    <property type="match status" value="1"/>
</dbReference>
<proteinExistence type="predicted"/>
<keyword evidence="1 4" id="KW-0378">Hydrolase</keyword>
<comment type="caution">
    <text evidence="6">The sequence shown here is derived from an EMBL/GenBank/DDBJ whole genome shotgun (WGS) entry which is preliminary data.</text>
</comment>
<dbReference type="PATRIC" id="fig|989403.3.peg.2400"/>
<dbReference type="InterPro" id="IPR050301">
    <property type="entry name" value="NTE"/>
</dbReference>
<feature type="short sequence motif" description="GXGXXG" evidence="4">
    <location>
        <begin position="12"/>
        <end position="17"/>
    </location>
</feature>
<keyword evidence="3 4" id="KW-0443">Lipid metabolism</keyword>
<evidence type="ECO:0000256" key="1">
    <source>
        <dbReference type="ARBA" id="ARBA00022801"/>
    </source>
</evidence>
<dbReference type="PROSITE" id="PS51635">
    <property type="entry name" value="PNPLA"/>
    <property type="match status" value="1"/>
</dbReference>
<reference evidence="6 7" key="1">
    <citation type="journal article" date="2016" name="Front. Microbiol.">
        <title>Comparative Genomic Analysis Reveals a Diverse Repertoire of Genes Involved in Prokaryote-Eukaryote Interactions within the Pseudovibrio Genus.</title>
        <authorList>
            <person name="Romano S."/>
            <person name="Fernandez-Guerra A."/>
            <person name="Reen F.J."/>
            <person name="Glockner F.O."/>
            <person name="Crowley S.P."/>
            <person name="O'Sullivan O."/>
            <person name="Cotter P.D."/>
            <person name="Adams C."/>
            <person name="Dobson A.D."/>
            <person name="O'Gara F."/>
        </authorList>
    </citation>
    <scope>NUCLEOTIDE SEQUENCE [LARGE SCALE GENOMIC DNA]</scope>
    <source>
        <strain evidence="6 7">Ad2</strain>
    </source>
</reference>
<dbReference type="OrthoDB" id="5290098at2"/>
<dbReference type="InterPro" id="IPR002641">
    <property type="entry name" value="PNPLA_dom"/>
</dbReference>
<evidence type="ECO:0000313" key="7">
    <source>
        <dbReference type="Proteomes" id="UP000076577"/>
    </source>
</evidence>
<dbReference type="STRING" id="989403.SAMN05421798_101793"/>
<dbReference type="SUPFAM" id="SSF52151">
    <property type="entry name" value="FabD/lysophospholipase-like"/>
    <property type="match status" value="1"/>
</dbReference>
<evidence type="ECO:0000313" key="6">
    <source>
        <dbReference type="EMBL" id="KZL18733.1"/>
    </source>
</evidence>
<evidence type="ECO:0000256" key="4">
    <source>
        <dbReference type="PROSITE-ProRule" id="PRU01161"/>
    </source>
</evidence>